<reference evidence="1 2" key="1">
    <citation type="journal article" date="2022" name="Nat. Ecol. Evol.">
        <title>A masculinizing supergene underlies an exaggerated male reproductive morph in a spider.</title>
        <authorList>
            <person name="Hendrickx F."/>
            <person name="De Corte Z."/>
            <person name="Sonet G."/>
            <person name="Van Belleghem S.M."/>
            <person name="Kostlbacher S."/>
            <person name="Vangestel C."/>
        </authorList>
    </citation>
    <scope>NUCLEOTIDE SEQUENCE [LARGE SCALE GENOMIC DNA]</scope>
    <source>
        <strain evidence="1">W744_W776</strain>
    </source>
</reference>
<dbReference type="AlphaFoldDB" id="A0AAV6UNF6"/>
<sequence>MAYDDGIPVFAETAFFLVKSSYFLQRVQCGGMTNAARITVFAVTFFFLAKSSMWWDGQYHTNPRLCCDSFLSCKEFTMVGWPMPPGSPSLL</sequence>
<comment type="caution">
    <text evidence="1">The sequence shown here is derived from an EMBL/GenBank/DDBJ whole genome shotgun (WGS) entry which is preliminary data.</text>
</comment>
<evidence type="ECO:0000313" key="2">
    <source>
        <dbReference type="Proteomes" id="UP000827092"/>
    </source>
</evidence>
<dbReference type="EMBL" id="JAFNEN010000344">
    <property type="protein sequence ID" value="KAG8185138.1"/>
    <property type="molecule type" value="Genomic_DNA"/>
</dbReference>
<evidence type="ECO:0000313" key="1">
    <source>
        <dbReference type="EMBL" id="KAG8185138.1"/>
    </source>
</evidence>
<proteinExistence type="predicted"/>
<accession>A0AAV6UNF6</accession>
<gene>
    <name evidence="1" type="ORF">JTE90_005117</name>
</gene>
<dbReference type="Proteomes" id="UP000827092">
    <property type="component" value="Unassembled WGS sequence"/>
</dbReference>
<name>A0AAV6UNF6_9ARAC</name>
<keyword evidence="2" id="KW-1185">Reference proteome</keyword>
<protein>
    <submittedName>
        <fullName evidence="1">Uncharacterized protein</fullName>
    </submittedName>
</protein>
<organism evidence="1 2">
    <name type="scientific">Oedothorax gibbosus</name>
    <dbReference type="NCBI Taxonomy" id="931172"/>
    <lineage>
        <taxon>Eukaryota</taxon>
        <taxon>Metazoa</taxon>
        <taxon>Ecdysozoa</taxon>
        <taxon>Arthropoda</taxon>
        <taxon>Chelicerata</taxon>
        <taxon>Arachnida</taxon>
        <taxon>Araneae</taxon>
        <taxon>Araneomorphae</taxon>
        <taxon>Entelegynae</taxon>
        <taxon>Araneoidea</taxon>
        <taxon>Linyphiidae</taxon>
        <taxon>Erigoninae</taxon>
        <taxon>Oedothorax</taxon>
    </lineage>
</organism>